<evidence type="ECO:0000259" key="8">
    <source>
        <dbReference type="PROSITE" id="PS50846"/>
    </source>
</evidence>
<dbReference type="InParanoid" id="D7FPC5"/>
<accession>D7FPC5</accession>
<dbReference type="Pfam" id="PF00403">
    <property type="entry name" value="HMA"/>
    <property type="match status" value="1"/>
</dbReference>
<dbReference type="SUPFAM" id="SSF55008">
    <property type="entry name" value="HMA, heavy metal-associated domain"/>
    <property type="match status" value="1"/>
</dbReference>
<keyword evidence="2" id="KW-0479">Metal-binding</keyword>
<keyword evidence="10" id="KW-1185">Reference proteome</keyword>
<dbReference type="InterPro" id="IPR036163">
    <property type="entry name" value="HMA_dom_sf"/>
</dbReference>
<dbReference type="GO" id="GO:0005829">
    <property type="term" value="C:cytosol"/>
    <property type="evidence" value="ECO:0007669"/>
    <property type="project" value="TreeGrafter"/>
</dbReference>
<dbReference type="STRING" id="2880.D7FPC5"/>
<evidence type="ECO:0000256" key="6">
    <source>
        <dbReference type="ARBA" id="ARBA00023186"/>
    </source>
</evidence>
<dbReference type="OrthoDB" id="689350at2759"/>
<dbReference type="PROSITE" id="PS50846">
    <property type="entry name" value="HMA_2"/>
    <property type="match status" value="1"/>
</dbReference>
<dbReference type="PANTHER" id="PTHR46365">
    <property type="entry name" value="COPPER TRANSPORT PROTEIN ATOX1"/>
    <property type="match status" value="1"/>
</dbReference>
<dbReference type="PANTHER" id="PTHR46365:SF1">
    <property type="entry name" value="COPPER TRANSPORT PROTEIN ATOX1"/>
    <property type="match status" value="1"/>
</dbReference>
<keyword evidence="3" id="KW-0187">Copper transport</keyword>
<keyword evidence="4" id="KW-0186">Copper</keyword>
<keyword evidence="1" id="KW-0813">Transport</keyword>
<gene>
    <name evidence="9" type="primary">CCH</name>
    <name evidence="9" type="ORF">Esi_0188_0038</name>
</gene>
<feature type="domain" description="HMA" evidence="8">
    <location>
        <begin position="2"/>
        <end position="71"/>
    </location>
</feature>
<comment type="similarity">
    <text evidence="7">Belongs to the ATX1 family.</text>
</comment>
<evidence type="ECO:0000256" key="2">
    <source>
        <dbReference type="ARBA" id="ARBA00022723"/>
    </source>
</evidence>
<dbReference type="GO" id="GO:0046872">
    <property type="term" value="F:metal ion binding"/>
    <property type="evidence" value="ECO:0007669"/>
    <property type="project" value="UniProtKB-KW"/>
</dbReference>
<dbReference type="Gene3D" id="3.30.70.100">
    <property type="match status" value="1"/>
</dbReference>
<keyword evidence="6" id="KW-0143">Chaperone</keyword>
<dbReference type="CDD" id="cd00371">
    <property type="entry name" value="HMA"/>
    <property type="match status" value="1"/>
</dbReference>
<dbReference type="Proteomes" id="UP000002630">
    <property type="component" value="Linkage Group LG10"/>
</dbReference>
<name>D7FPC5_ECTSI</name>
<evidence type="ECO:0000256" key="1">
    <source>
        <dbReference type="ARBA" id="ARBA00022448"/>
    </source>
</evidence>
<evidence type="ECO:0000313" key="9">
    <source>
        <dbReference type="EMBL" id="CBJ30384.1"/>
    </source>
</evidence>
<dbReference type="AlphaFoldDB" id="D7FPC5"/>
<dbReference type="InterPro" id="IPR051881">
    <property type="entry name" value="Copper_transport_ATOX1-like"/>
</dbReference>
<proteinExistence type="inferred from homology"/>
<evidence type="ECO:0000256" key="7">
    <source>
        <dbReference type="ARBA" id="ARBA00038171"/>
    </source>
</evidence>
<dbReference type="InterPro" id="IPR006121">
    <property type="entry name" value="HMA_dom"/>
</dbReference>
<evidence type="ECO:0000256" key="3">
    <source>
        <dbReference type="ARBA" id="ARBA00022796"/>
    </source>
</evidence>
<organism evidence="9 10">
    <name type="scientific">Ectocarpus siliculosus</name>
    <name type="common">Brown alga</name>
    <name type="synonym">Conferva siliculosa</name>
    <dbReference type="NCBI Taxonomy" id="2880"/>
    <lineage>
        <taxon>Eukaryota</taxon>
        <taxon>Sar</taxon>
        <taxon>Stramenopiles</taxon>
        <taxon>Ochrophyta</taxon>
        <taxon>PX clade</taxon>
        <taxon>Phaeophyceae</taxon>
        <taxon>Ectocarpales</taxon>
        <taxon>Ectocarpaceae</taxon>
        <taxon>Ectocarpus</taxon>
    </lineage>
</organism>
<dbReference type="GO" id="GO:0006825">
    <property type="term" value="P:copper ion transport"/>
    <property type="evidence" value="ECO:0007669"/>
    <property type="project" value="UniProtKB-KW"/>
</dbReference>
<evidence type="ECO:0000313" key="10">
    <source>
        <dbReference type="Proteomes" id="UP000002630"/>
    </source>
</evidence>
<reference evidence="9 10" key="1">
    <citation type="journal article" date="2010" name="Nature">
        <title>The Ectocarpus genome and the independent evolution of multicellularity in brown algae.</title>
        <authorList>
            <person name="Cock J.M."/>
            <person name="Sterck L."/>
            <person name="Rouze P."/>
            <person name="Scornet D."/>
            <person name="Allen A.E."/>
            <person name="Amoutzias G."/>
            <person name="Anthouard V."/>
            <person name="Artiguenave F."/>
            <person name="Aury J.M."/>
            <person name="Badger J.H."/>
            <person name="Beszteri B."/>
            <person name="Billiau K."/>
            <person name="Bonnet E."/>
            <person name="Bothwell J.H."/>
            <person name="Bowler C."/>
            <person name="Boyen C."/>
            <person name="Brownlee C."/>
            <person name="Carrano C.J."/>
            <person name="Charrier B."/>
            <person name="Cho G.Y."/>
            <person name="Coelho S.M."/>
            <person name="Collen J."/>
            <person name="Corre E."/>
            <person name="Da Silva C."/>
            <person name="Delage L."/>
            <person name="Delaroque N."/>
            <person name="Dittami S.M."/>
            <person name="Doulbeau S."/>
            <person name="Elias M."/>
            <person name="Farnham G."/>
            <person name="Gachon C.M."/>
            <person name="Gschloessl B."/>
            <person name="Heesch S."/>
            <person name="Jabbari K."/>
            <person name="Jubin C."/>
            <person name="Kawai H."/>
            <person name="Kimura K."/>
            <person name="Kloareg B."/>
            <person name="Kupper F.C."/>
            <person name="Lang D."/>
            <person name="Le Bail A."/>
            <person name="Leblanc C."/>
            <person name="Lerouge P."/>
            <person name="Lohr M."/>
            <person name="Lopez P.J."/>
            <person name="Martens C."/>
            <person name="Maumus F."/>
            <person name="Michel G."/>
            <person name="Miranda-Saavedra D."/>
            <person name="Morales J."/>
            <person name="Moreau H."/>
            <person name="Motomura T."/>
            <person name="Nagasato C."/>
            <person name="Napoli C.A."/>
            <person name="Nelson D.R."/>
            <person name="Nyvall-Collen P."/>
            <person name="Peters A.F."/>
            <person name="Pommier C."/>
            <person name="Potin P."/>
            <person name="Poulain J."/>
            <person name="Quesneville H."/>
            <person name="Read B."/>
            <person name="Rensing S.A."/>
            <person name="Ritter A."/>
            <person name="Rousvoal S."/>
            <person name="Samanta M."/>
            <person name="Samson G."/>
            <person name="Schroeder D.C."/>
            <person name="Segurens B."/>
            <person name="Strittmatter M."/>
            <person name="Tonon T."/>
            <person name="Tregear J.W."/>
            <person name="Valentin K."/>
            <person name="von Dassow P."/>
            <person name="Yamagishi T."/>
            <person name="Van de Peer Y."/>
            <person name="Wincker P."/>
        </authorList>
    </citation>
    <scope>NUCLEOTIDE SEQUENCE [LARGE SCALE GENOMIC DNA]</scope>
    <source>
        <strain evidence="10">Ec32 / CCAP1310/4</strain>
    </source>
</reference>
<keyword evidence="5" id="KW-0406">Ion transport</keyword>
<dbReference type="GO" id="GO:0016531">
    <property type="term" value="F:copper chaperone activity"/>
    <property type="evidence" value="ECO:0007669"/>
    <property type="project" value="TreeGrafter"/>
</dbReference>
<dbReference type="OMA" id="FKVGMTC"/>
<dbReference type="EMBL" id="FN649735">
    <property type="protein sequence ID" value="CBJ30384.1"/>
    <property type="molecule type" value="Genomic_DNA"/>
</dbReference>
<protein>
    <submittedName>
        <fullName evidence="9">Copper chaperone</fullName>
    </submittedName>
</protein>
<evidence type="ECO:0000256" key="4">
    <source>
        <dbReference type="ARBA" id="ARBA00023008"/>
    </source>
</evidence>
<dbReference type="EMBL" id="FN648347">
    <property type="protein sequence ID" value="CBJ30384.1"/>
    <property type="molecule type" value="Genomic_DNA"/>
</dbReference>
<evidence type="ECO:0000256" key="5">
    <source>
        <dbReference type="ARBA" id="ARBA00023065"/>
    </source>
</evidence>
<sequence>MSETTVFNVGMTCDGCANATKRILGKMEGVSAVEADVPAKTVTVSSDGSTTKQAMLDALLKWSAASGKSVELAS</sequence>